<gene>
    <name evidence="3" type="ORF">DSOUD_0041</name>
</gene>
<dbReference type="Proteomes" id="UP000057158">
    <property type="component" value="Chromosome"/>
</dbReference>
<dbReference type="RefSeq" id="WP_053549103.1">
    <property type="nucleotide sequence ID" value="NZ_CP010802.1"/>
</dbReference>
<dbReference type="PANTHER" id="PTHR38075">
    <property type="entry name" value="DUF4139 DOMAIN-CONTAINING PROTEIN"/>
    <property type="match status" value="1"/>
</dbReference>
<keyword evidence="1" id="KW-0732">Signal</keyword>
<evidence type="ECO:0000313" key="3">
    <source>
        <dbReference type="EMBL" id="ALC14842.1"/>
    </source>
</evidence>
<proteinExistence type="predicted"/>
<reference evidence="3 4" key="1">
    <citation type="submission" date="2015-07" db="EMBL/GenBank/DDBJ databases">
        <title>Isolation and Genomic Characterization of a Novel Halophilic Metal-Reducing Deltaproteobacterium from the Deep Subsurface.</title>
        <authorList>
            <person name="Badalamenti J.P."/>
            <person name="Summers Z.M."/>
            <person name="Gralnick J.A."/>
            <person name="Bond D.R."/>
        </authorList>
    </citation>
    <scope>NUCLEOTIDE SEQUENCE [LARGE SCALE GENOMIC DNA]</scope>
    <source>
        <strain evidence="3 4">WTL</strain>
    </source>
</reference>
<protein>
    <recommendedName>
        <fullName evidence="2">DUF4139 domain-containing protein</fullName>
    </recommendedName>
</protein>
<feature type="domain" description="DUF4139" evidence="2">
    <location>
        <begin position="185"/>
        <end position="477"/>
    </location>
</feature>
<dbReference type="PANTHER" id="PTHR38075:SF1">
    <property type="entry name" value="DUF4139 DOMAIN-CONTAINING PROTEIN"/>
    <property type="match status" value="1"/>
</dbReference>
<dbReference type="EMBL" id="CP010802">
    <property type="protein sequence ID" value="ALC14842.1"/>
    <property type="molecule type" value="Genomic_DNA"/>
</dbReference>
<keyword evidence="4" id="KW-1185">Reference proteome</keyword>
<evidence type="ECO:0000256" key="1">
    <source>
        <dbReference type="SAM" id="SignalP"/>
    </source>
</evidence>
<organism evidence="3 4">
    <name type="scientific">Desulfuromonas soudanensis</name>
    <dbReference type="NCBI Taxonomy" id="1603606"/>
    <lineage>
        <taxon>Bacteria</taxon>
        <taxon>Pseudomonadati</taxon>
        <taxon>Thermodesulfobacteriota</taxon>
        <taxon>Desulfuromonadia</taxon>
        <taxon>Desulfuromonadales</taxon>
        <taxon>Desulfuromonadaceae</taxon>
        <taxon>Desulfuromonas</taxon>
    </lineage>
</organism>
<name>A0A0M4D6E0_9BACT</name>
<feature type="signal peptide" evidence="1">
    <location>
        <begin position="1"/>
        <end position="24"/>
    </location>
</feature>
<feature type="chain" id="PRO_5005791906" description="DUF4139 domain-containing protein" evidence="1">
    <location>
        <begin position="25"/>
        <end position="478"/>
    </location>
</feature>
<evidence type="ECO:0000313" key="4">
    <source>
        <dbReference type="Proteomes" id="UP000057158"/>
    </source>
</evidence>
<evidence type="ECO:0000259" key="2">
    <source>
        <dbReference type="Pfam" id="PF13598"/>
    </source>
</evidence>
<dbReference type="PATRIC" id="fig|1603606.3.peg.49"/>
<dbReference type="Pfam" id="PF13598">
    <property type="entry name" value="DUF4139"/>
    <property type="match status" value="1"/>
</dbReference>
<dbReference type="OrthoDB" id="9808067at2"/>
<accession>A0A0M4D6E0</accession>
<dbReference type="KEGG" id="des:DSOUD_0041"/>
<sequence length="478" mass="53194">MSPRIFLTLAFTLLFPLTTLSAEAERRSTLAEQKSVAVTIYNDDLALVKDRRLVSLAAGENRLAFTEISALIRPETALLRSLSNPRDFAVLEQNFDFDLLTPETLLQKFVGKKVFVVRSHPTSGVDREDEAQVLSAQGGVVLKIGERIETGMPGRLAYPDVPENLRERPTLVTLLRSGTANPQDLELSYLTGGLSWQADYVAELSGNDDRLDLTGWVTLTNRSGSSYPKARLQLVAGDVHRAPREDFRVRAKAMPMAMMGAEAPMAEEALFEYHLYTLERPTTLADNQTKQVALLSASQIPVRKEFRLPGSDFYYLNSAGDLGQRLKVGVFIDFDNKEKQGLGIPLPKGVVRVYKLDSAGAAQFVGEDRIDHTPKNDRVRLKLGEAFDVTADKKQTDFKKLGSILRYKNVFEGAFEIRLKNAKTEAVTVKVVEPIPGDWEMVEESHPHHKEDAGNASWQIPIPAGGETVLTYRVRVRL</sequence>
<dbReference type="AlphaFoldDB" id="A0A0M4D6E0"/>
<dbReference type="InterPro" id="IPR037291">
    <property type="entry name" value="DUF4139"/>
</dbReference>